<keyword evidence="2" id="KW-1185">Reference proteome</keyword>
<accession>A0A4U5M0V8</accession>
<evidence type="ECO:0000313" key="2">
    <source>
        <dbReference type="Proteomes" id="UP000298663"/>
    </source>
</evidence>
<organism evidence="1 2">
    <name type="scientific">Steinernema carpocapsae</name>
    <name type="common">Entomopathogenic nematode</name>
    <dbReference type="NCBI Taxonomy" id="34508"/>
    <lineage>
        <taxon>Eukaryota</taxon>
        <taxon>Metazoa</taxon>
        <taxon>Ecdysozoa</taxon>
        <taxon>Nematoda</taxon>
        <taxon>Chromadorea</taxon>
        <taxon>Rhabditida</taxon>
        <taxon>Tylenchina</taxon>
        <taxon>Panagrolaimomorpha</taxon>
        <taxon>Strongyloidoidea</taxon>
        <taxon>Steinernematidae</taxon>
        <taxon>Steinernema</taxon>
    </lineage>
</organism>
<name>A0A4U5M0V8_STECR</name>
<proteinExistence type="predicted"/>
<dbReference type="Proteomes" id="UP000298663">
    <property type="component" value="Unassembled WGS sequence"/>
</dbReference>
<gene>
    <name evidence="1" type="ORF">L596_026265</name>
</gene>
<dbReference type="AlphaFoldDB" id="A0A4U5M0V8"/>
<sequence length="71" mass="7921">MHYCYASRRKKVKKAMKQGGSNADLLAAQEYTYVPFARVTKRGDGESCDASDASNGVEFYDFFLNAVDSHC</sequence>
<reference evidence="1 2" key="1">
    <citation type="journal article" date="2015" name="Genome Biol.">
        <title>Comparative genomics of Steinernema reveals deeply conserved gene regulatory networks.</title>
        <authorList>
            <person name="Dillman A.R."/>
            <person name="Macchietto M."/>
            <person name="Porter C.F."/>
            <person name="Rogers A."/>
            <person name="Williams B."/>
            <person name="Antoshechkin I."/>
            <person name="Lee M.M."/>
            <person name="Goodwin Z."/>
            <person name="Lu X."/>
            <person name="Lewis E.E."/>
            <person name="Goodrich-Blair H."/>
            <person name="Stock S.P."/>
            <person name="Adams B.J."/>
            <person name="Sternberg P.W."/>
            <person name="Mortazavi A."/>
        </authorList>
    </citation>
    <scope>NUCLEOTIDE SEQUENCE [LARGE SCALE GENOMIC DNA]</scope>
    <source>
        <strain evidence="1 2">ALL</strain>
    </source>
</reference>
<dbReference type="EMBL" id="AZBU02000010">
    <property type="protein sequence ID" value="TKR62280.1"/>
    <property type="molecule type" value="Genomic_DNA"/>
</dbReference>
<reference evidence="1 2" key="2">
    <citation type="journal article" date="2019" name="G3 (Bethesda)">
        <title>Hybrid Assembly of the Genome of the Entomopathogenic Nematode Steinernema carpocapsae Identifies the X-Chromosome.</title>
        <authorList>
            <person name="Serra L."/>
            <person name="Macchietto M."/>
            <person name="Macias-Munoz A."/>
            <person name="McGill C.J."/>
            <person name="Rodriguez I.M."/>
            <person name="Rodriguez B."/>
            <person name="Murad R."/>
            <person name="Mortazavi A."/>
        </authorList>
    </citation>
    <scope>NUCLEOTIDE SEQUENCE [LARGE SCALE GENOMIC DNA]</scope>
    <source>
        <strain evidence="1 2">ALL</strain>
    </source>
</reference>
<comment type="caution">
    <text evidence="1">The sequence shown here is derived from an EMBL/GenBank/DDBJ whole genome shotgun (WGS) entry which is preliminary data.</text>
</comment>
<protein>
    <submittedName>
        <fullName evidence="1">Uncharacterized protein</fullName>
    </submittedName>
</protein>
<evidence type="ECO:0000313" key="1">
    <source>
        <dbReference type="EMBL" id="TKR62280.1"/>
    </source>
</evidence>